<proteinExistence type="predicted"/>
<dbReference type="AlphaFoldDB" id="A0AAQ0RUV9"/>
<feature type="chain" id="PRO_5042974463" evidence="1">
    <location>
        <begin position="25"/>
        <end position="1028"/>
    </location>
</feature>
<reference evidence="2 3" key="1">
    <citation type="submission" date="2018-08" db="EMBL/GenBank/DDBJ databases">
        <title>A genome reference for cultivated species of the human gut microbiota.</title>
        <authorList>
            <person name="Zou Y."/>
            <person name="Xue W."/>
            <person name="Luo G."/>
        </authorList>
    </citation>
    <scope>NUCLEOTIDE SEQUENCE [LARGE SCALE GENOMIC DNA]</scope>
    <source>
        <strain evidence="2 3">AF19-10AC</strain>
    </source>
</reference>
<feature type="signal peptide" evidence="1">
    <location>
        <begin position="1"/>
        <end position="24"/>
    </location>
</feature>
<evidence type="ECO:0000313" key="3">
    <source>
        <dbReference type="Proteomes" id="UP000284772"/>
    </source>
</evidence>
<evidence type="ECO:0000256" key="1">
    <source>
        <dbReference type="SAM" id="SignalP"/>
    </source>
</evidence>
<accession>A0AAQ0RUV9</accession>
<dbReference type="Gene3D" id="3.80.10.10">
    <property type="entry name" value="Ribonuclease Inhibitor"/>
    <property type="match status" value="3"/>
</dbReference>
<sequence>MKTMKQIYVALTLALAVVASGCSTDDLSDTVRTLPDKPAEKMTIHATTGQQSGTRVAYEDGAAGMNGKLTWQKGDRLTVMRMNGSDYVAHADDYEYGGTDGATSGPFTGTAITGAGNSWTIYYPHTVAVNTYYATVTLPMTGQTQTADGNTDHLRNYLLLSSTGIKDLDAGFDLEMQNSIMKFEFSNVPAEVGELTRLVWAAETETDSHIRCTHYLMLNFAPGAVTFDTDKHTLTAYLAFMPEEMKVKTGGKFTVMLMGDKTYLAETTIDGGKTYAAGMRYTAVVDGTSMKWEEKAVMIFTVRPVGDQFNIPFPESGTTPAELTVDWGDGTTPTTVASGTALSSKDAFCHSYPLTYVNYNIIITSGQTDKTLQQIPPFGYSNRRDSREKLVSIDTPLLNTAETDFGSCFSYYALRSIPEDLFANNPQATNFSYCFCSCTSLRSIPEGLFAHNPQATNFSYCFSETRLQSIPEDLFANNPQATDFRDCFNKTLLQSVPEGLFANNPQATNFRDCFSGTSLQSVPEGLFANNLQATDFWGCFSGTLLQSVPEDLFAHNPQATNFYHCFSLCTSLQSVPEGLFAHNPQVTDFSYCFYKTPLQSVPEGLFAHNPQATNFKECFRDCTSLESVPEGLFAHNPQATSFSYCFNQTPLQSVPEGLFANNPQATDFSYCFNLTPLQSVPEGLFANNPQATSFSYCFNHTPLQSIPGGLFAHNPQATNFWCCFEGCTSLQSVPEGLFTNNTQVTNFKECFKDCTSLESVPTGLFANSPQVKDFSGCFSGCTALQSLPSGLFASTVATDFNCFYRCTSLRSIPADLLAKLPAVTNLSSCFSGCTALRSVPAGLFDKNTRITSFRRCFADCTALNSIPNKLFDNNTSVTDFTGCFEGSSMAVIPKGVFDNNKWVESFENCFKDCLPLRAVPTGLFDKNTRATNFRRCFSGCLNLGMNEAIFSATKDYKQRFPNTYKKMDFRECFKGAGSATAALAGSAPELWNYDFGRAGYSSTDCFANVSSYLNNYSIIPSAWGGVKE</sequence>
<protein>
    <submittedName>
        <fullName evidence="2">Uncharacterized protein</fullName>
    </submittedName>
</protein>
<dbReference type="InterPro" id="IPR032675">
    <property type="entry name" value="LRR_dom_sf"/>
</dbReference>
<dbReference type="InterPro" id="IPR005046">
    <property type="entry name" value="DUF285"/>
</dbReference>
<organism evidence="2 3">
    <name type="scientific">Bacteroides intestinalis</name>
    <dbReference type="NCBI Taxonomy" id="329854"/>
    <lineage>
        <taxon>Bacteria</taxon>
        <taxon>Pseudomonadati</taxon>
        <taxon>Bacteroidota</taxon>
        <taxon>Bacteroidia</taxon>
        <taxon>Bacteroidales</taxon>
        <taxon>Bacteroidaceae</taxon>
        <taxon>Bacteroides</taxon>
    </lineage>
</organism>
<evidence type="ECO:0000313" key="2">
    <source>
        <dbReference type="EMBL" id="RGT57308.1"/>
    </source>
</evidence>
<dbReference type="Pfam" id="PF03382">
    <property type="entry name" value="DUF285"/>
    <property type="match status" value="2"/>
</dbReference>
<gene>
    <name evidence="2" type="ORF">DWX27_03875</name>
</gene>
<dbReference type="EMBL" id="QRWT01000002">
    <property type="protein sequence ID" value="RGT57308.1"/>
    <property type="molecule type" value="Genomic_DNA"/>
</dbReference>
<comment type="caution">
    <text evidence="2">The sequence shown here is derived from an EMBL/GenBank/DDBJ whole genome shotgun (WGS) entry which is preliminary data.</text>
</comment>
<dbReference type="Proteomes" id="UP000284772">
    <property type="component" value="Unassembled WGS sequence"/>
</dbReference>
<name>A0AAQ0RUV9_9BACE</name>
<dbReference type="PROSITE" id="PS51257">
    <property type="entry name" value="PROKAR_LIPOPROTEIN"/>
    <property type="match status" value="1"/>
</dbReference>
<keyword evidence="1" id="KW-0732">Signal</keyword>